<protein>
    <submittedName>
        <fullName evidence="1">Uncharacterized protein</fullName>
    </submittedName>
</protein>
<evidence type="ECO:0000313" key="1">
    <source>
        <dbReference type="EMBL" id="KAH3874141.1"/>
    </source>
</evidence>
<gene>
    <name evidence="1" type="ORF">DPMN_037383</name>
</gene>
<proteinExistence type="predicted"/>
<sequence>MNQTQSLSSMLHGGQYRSSFWLELHSYCSPNNNPKHSHFLLGCMEVRTGPVSGLSSIPAAHQTTIPNTVTSI</sequence>
<reference evidence="1" key="2">
    <citation type="submission" date="2020-11" db="EMBL/GenBank/DDBJ databases">
        <authorList>
            <person name="McCartney M.A."/>
            <person name="Auch B."/>
            <person name="Kono T."/>
            <person name="Mallez S."/>
            <person name="Becker A."/>
            <person name="Gohl D.M."/>
            <person name="Silverstein K.A.T."/>
            <person name="Koren S."/>
            <person name="Bechman K.B."/>
            <person name="Herman A."/>
            <person name="Abrahante J.E."/>
            <person name="Garbe J."/>
        </authorList>
    </citation>
    <scope>NUCLEOTIDE SEQUENCE</scope>
    <source>
        <strain evidence="1">Duluth1</strain>
        <tissue evidence="1">Whole animal</tissue>
    </source>
</reference>
<dbReference type="EMBL" id="JAIWYP010000002">
    <property type="protein sequence ID" value="KAH3874141.1"/>
    <property type="molecule type" value="Genomic_DNA"/>
</dbReference>
<reference evidence="1" key="1">
    <citation type="journal article" date="2019" name="bioRxiv">
        <title>The Genome of the Zebra Mussel, Dreissena polymorpha: A Resource for Invasive Species Research.</title>
        <authorList>
            <person name="McCartney M.A."/>
            <person name="Auch B."/>
            <person name="Kono T."/>
            <person name="Mallez S."/>
            <person name="Zhang Y."/>
            <person name="Obille A."/>
            <person name="Becker A."/>
            <person name="Abrahante J.E."/>
            <person name="Garbe J."/>
            <person name="Badalamenti J.P."/>
            <person name="Herman A."/>
            <person name="Mangelson H."/>
            <person name="Liachko I."/>
            <person name="Sullivan S."/>
            <person name="Sone E.D."/>
            <person name="Koren S."/>
            <person name="Silverstein K.A.T."/>
            <person name="Beckman K.B."/>
            <person name="Gohl D.M."/>
        </authorList>
    </citation>
    <scope>NUCLEOTIDE SEQUENCE</scope>
    <source>
        <strain evidence="1">Duluth1</strain>
        <tissue evidence="1">Whole animal</tissue>
    </source>
</reference>
<keyword evidence="2" id="KW-1185">Reference proteome</keyword>
<evidence type="ECO:0000313" key="2">
    <source>
        <dbReference type="Proteomes" id="UP000828390"/>
    </source>
</evidence>
<name>A0A9D4RMA0_DREPO</name>
<dbReference type="Proteomes" id="UP000828390">
    <property type="component" value="Unassembled WGS sequence"/>
</dbReference>
<organism evidence="1 2">
    <name type="scientific">Dreissena polymorpha</name>
    <name type="common">Zebra mussel</name>
    <name type="synonym">Mytilus polymorpha</name>
    <dbReference type="NCBI Taxonomy" id="45954"/>
    <lineage>
        <taxon>Eukaryota</taxon>
        <taxon>Metazoa</taxon>
        <taxon>Spiralia</taxon>
        <taxon>Lophotrochozoa</taxon>
        <taxon>Mollusca</taxon>
        <taxon>Bivalvia</taxon>
        <taxon>Autobranchia</taxon>
        <taxon>Heteroconchia</taxon>
        <taxon>Euheterodonta</taxon>
        <taxon>Imparidentia</taxon>
        <taxon>Neoheterodontei</taxon>
        <taxon>Myida</taxon>
        <taxon>Dreissenoidea</taxon>
        <taxon>Dreissenidae</taxon>
        <taxon>Dreissena</taxon>
    </lineage>
</organism>
<accession>A0A9D4RMA0</accession>
<dbReference type="AlphaFoldDB" id="A0A9D4RMA0"/>
<comment type="caution">
    <text evidence="1">The sequence shown here is derived from an EMBL/GenBank/DDBJ whole genome shotgun (WGS) entry which is preliminary data.</text>
</comment>